<comment type="caution">
    <text evidence="2">The sequence shown here is derived from an EMBL/GenBank/DDBJ whole genome shotgun (WGS) entry which is preliminary data.</text>
</comment>
<proteinExistence type="predicted"/>
<dbReference type="Proteomes" id="UP001477870">
    <property type="component" value="Unassembled WGS sequence"/>
</dbReference>
<evidence type="ECO:0000313" key="3">
    <source>
        <dbReference type="Proteomes" id="UP001477870"/>
    </source>
</evidence>
<dbReference type="SUPFAM" id="SSF53300">
    <property type="entry name" value="vWA-like"/>
    <property type="match status" value="1"/>
</dbReference>
<sequence length="244" mass="26489">MKERSKIPVRNPTTAKGGAVARSSASEISSFLNQAKSAANGAKGRVVLALDATMSRQPTWDMACHIQAEMFKAVSKSTPLSMQLVYFRGSGECRASRWVRSGDDLATMMSKIDCRAGHTQINKVLKHAIDENANLPINALVYIGDAMEENPDDLGHAAAQLGMRKVPVFVFQEGHNNLAEATFKEVARLSSGGWFRFDRNAPNVLKDLLSSIAIYATGGIKALQLRGARSDKLLLEKLSGGRRS</sequence>
<reference evidence="2 3" key="1">
    <citation type="submission" date="2024-03" db="EMBL/GenBank/DDBJ databases">
        <title>Community enrichment and isolation of bacterial strains for fucoidan degradation.</title>
        <authorList>
            <person name="Sichert A."/>
        </authorList>
    </citation>
    <scope>NUCLEOTIDE SEQUENCE [LARGE SCALE GENOMIC DNA]</scope>
    <source>
        <strain evidence="2 3">AS62</strain>
    </source>
</reference>
<evidence type="ECO:0000313" key="2">
    <source>
        <dbReference type="EMBL" id="MEM5500671.1"/>
    </source>
</evidence>
<dbReference type="RefSeq" id="WP_342846981.1">
    <property type="nucleotide sequence ID" value="NZ_JBBMQO010000002.1"/>
</dbReference>
<dbReference type="InterPro" id="IPR036465">
    <property type="entry name" value="vWFA_dom_sf"/>
</dbReference>
<keyword evidence="3" id="KW-1185">Reference proteome</keyword>
<protein>
    <submittedName>
        <fullName evidence="2">VWA domain-containing protein</fullName>
    </submittedName>
</protein>
<feature type="region of interest" description="Disordered" evidence="1">
    <location>
        <begin position="1"/>
        <end position="20"/>
    </location>
</feature>
<evidence type="ECO:0000256" key="1">
    <source>
        <dbReference type="SAM" id="MobiDB-lite"/>
    </source>
</evidence>
<name>A0ABU9T3H2_9HYPH</name>
<dbReference type="EMBL" id="JBBMQO010000002">
    <property type="protein sequence ID" value="MEM5500671.1"/>
    <property type="molecule type" value="Genomic_DNA"/>
</dbReference>
<organism evidence="2 3">
    <name type="scientific">Ahrensia kielensis</name>
    <dbReference type="NCBI Taxonomy" id="76980"/>
    <lineage>
        <taxon>Bacteria</taxon>
        <taxon>Pseudomonadati</taxon>
        <taxon>Pseudomonadota</taxon>
        <taxon>Alphaproteobacteria</taxon>
        <taxon>Hyphomicrobiales</taxon>
        <taxon>Ahrensiaceae</taxon>
        <taxon>Ahrensia</taxon>
    </lineage>
</organism>
<gene>
    <name evidence="2" type="ORF">WNY59_03610</name>
</gene>
<accession>A0ABU9T3H2</accession>